<protein>
    <submittedName>
        <fullName evidence="3">Hydroxysteroid 17-beta dehydrogenase 8</fullName>
    </submittedName>
</protein>
<dbReference type="InterPro" id="IPR002347">
    <property type="entry name" value="SDR_fam"/>
</dbReference>
<proteinExistence type="inferred from homology"/>
<gene>
    <name evidence="3" type="ORF">HJG60_006446</name>
</gene>
<accession>A0A834EEK5</accession>
<evidence type="ECO:0000256" key="2">
    <source>
        <dbReference type="ARBA" id="ARBA00023002"/>
    </source>
</evidence>
<dbReference type="Gene3D" id="3.40.50.720">
    <property type="entry name" value="NAD(P)-binding Rossmann-like Domain"/>
    <property type="match status" value="1"/>
</dbReference>
<sequence length="99" mass="10048">MAAQLRLRSAVALVTGAGSGIGRAVSVRLAQEGAAVAACDLDGAAARETVQLLGGPGSEKRAHAAFQTDVSEAGSARRLLEQVQVNASNLIPFKALHCP</sequence>
<name>A0A834EEK5_9CHIR</name>
<keyword evidence="2" id="KW-0560">Oxidoreductase</keyword>
<evidence type="ECO:0000256" key="1">
    <source>
        <dbReference type="ARBA" id="ARBA00006484"/>
    </source>
</evidence>
<comment type="caution">
    <text evidence="3">The sequence shown here is derived from an EMBL/GenBank/DDBJ whole genome shotgun (WGS) entry which is preliminary data.</text>
</comment>
<dbReference type="PANTHER" id="PTHR43008">
    <property type="entry name" value="BENZIL REDUCTASE"/>
    <property type="match status" value="1"/>
</dbReference>
<dbReference type="GO" id="GO:0050664">
    <property type="term" value="F:oxidoreductase activity, acting on NAD(P)H, oxygen as acceptor"/>
    <property type="evidence" value="ECO:0007669"/>
    <property type="project" value="TreeGrafter"/>
</dbReference>
<dbReference type="SUPFAM" id="SSF51735">
    <property type="entry name" value="NAD(P)-binding Rossmann-fold domains"/>
    <property type="match status" value="1"/>
</dbReference>
<dbReference type="EMBL" id="JABVXQ010000004">
    <property type="protein sequence ID" value="KAF6114139.1"/>
    <property type="molecule type" value="Genomic_DNA"/>
</dbReference>
<dbReference type="Pfam" id="PF00106">
    <property type="entry name" value="adh_short"/>
    <property type="match status" value="1"/>
</dbReference>
<reference evidence="3 4" key="1">
    <citation type="journal article" date="2020" name="Nature">
        <title>Six reference-quality genomes reveal evolution of bat adaptations.</title>
        <authorList>
            <person name="Jebb D."/>
            <person name="Huang Z."/>
            <person name="Pippel M."/>
            <person name="Hughes G.M."/>
            <person name="Lavrichenko K."/>
            <person name="Devanna P."/>
            <person name="Winkler S."/>
            <person name="Jermiin L.S."/>
            <person name="Skirmuntt E.C."/>
            <person name="Katzourakis A."/>
            <person name="Burkitt-Gray L."/>
            <person name="Ray D.A."/>
            <person name="Sullivan K.A.M."/>
            <person name="Roscito J.G."/>
            <person name="Kirilenko B.M."/>
            <person name="Davalos L.M."/>
            <person name="Corthals A.P."/>
            <person name="Power M.L."/>
            <person name="Jones G."/>
            <person name="Ransome R.D."/>
            <person name="Dechmann D.K.N."/>
            <person name="Locatelli A.G."/>
            <person name="Puechmaille S.J."/>
            <person name="Fedrigo O."/>
            <person name="Jarvis E.D."/>
            <person name="Hiller M."/>
            <person name="Vernes S.C."/>
            <person name="Myers E.W."/>
            <person name="Teeling E.C."/>
        </authorList>
    </citation>
    <scope>NUCLEOTIDE SEQUENCE [LARGE SCALE GENOMIC DNA]</scope>
    <source>
        <strain evidence="3">Bat1K_MPI-CBG_1</strain>
    </source>
</reference>
<organism evidence="3 4">
    <name type="scientific">Phyllostomus discolor</name>
    <name type="common">pale spear-nosed bat</name>
    <dbReference type="NCBI Taxonomy" id="89673"/>
    <lineage>
        <taxon>Eukaryota</taxon>
        <taxon>Metazoa</taxon>
        <taxon>Chordata</taxon>
        <taxon>Craniata</taxon>
        <taxon>Vertebrata</taxon>
        <taxon>Euteleostomi</taxon>
        <taxon>Mammalia</taxon>
        <taxon>Eutheria</taxon>
        <taxon>Laurasiatheria</taxon>
        <taxon>Chiroptera</taxon>
        <taxon>Yangochiroptera</taxon>
        <taxon>Phyllostomidae</taxon>
        <taxon>Phyllostominae</taxon>
        <taxon>Phyllostomus</taxon>
    </lineage>
</organism>
<dbReference type="InterPro" id="IPR036291">
    <property type="entry name" value="NAD(P)-bd_dom_sf"/>
</dbReference>
<dbReference type="Proteomes" id="UP000664940">
    <property type="component" value="Unassembled WGS sequence"/>
</dbReference>
<evidence type="ECO:0000313" key="3">
    <source>
        <dbReference type="EMBL" id="KAF6114139.1"/>
    </source>
</evidence>
<evidence type="ECO:0000313" key="4">
    <source>
        <dbReference type="Proteomes" id="UP000664940"/>
    </source>
</evidence>
<dbReference type="AlphaFoldDB" id="A0A834EEK5"/>
<comment type="similarity">
    <text evidence="1">Belongs to the short-chain dehydrogenases/reductases (SDR) family.</text>
</comment>
<dbReference type="PANTHER" id="PTHR43008:SF4">
    <property type="entry name" value="CHAIN DEHYDROGENASE, PUTATIVE (AFU_ORTHOLOGUE AFUA_4G08710)-RELATED"/>
    <property type="match status" value="1"/>
</dbReference>
<dbReference type="GO" id="GO:0016616">
    <property type="term" value="F:oxidoreductase activity, acting on the CH-OH group of donors, NAD or NADP as acceptor"/>
    <property type="evidence" value="ECO:0007669"/>
    <property type="project" value="UniProtKB-ARBA"/>
</dbReference>